<dbReference type="GO" id="GO:0005576">
    <property type="term" value="C:extracellular region"/>
    <property type="evidence" value="ECO:0007669"/>
    <property type="project" value="UniProtKB-SubCell"/>
</dbReference>
<evidence type="ECO:0000256" key="7">
    <source>
        <dbReference type="SAM" id="SignalP"/>
    </source>
</evidence>
<feature type="signal peptide" evidence="7">
    <location>
        <begin position="1"/>
        <end position="28"/>
    </location>
</feature>
<evidence type="ECO:0000313" key="8">
    <source>
        <dbReference type="EMBL" id="KAH1184205.1"/>
    </source>
</evidence>
<comment type="subcellular location">
    <subcellularLocation>
        <location evidence="1">Secreted</location>
    </subcellularLocation>
</comment>
<dbReference type="InterPro" id="IPR013297">
    <property type="entry name" value="Neuropept_BW_pre"/>
</dbReference>
<proteinExistence type="inferred from homology"/>
<dbReference type="PRINTS" id="PR01888">
    <property type="entry name" value="NROPEPTIDEBW"/>
</dbReference>
<dbReference type="EMBL" id="JAHDVG010000465">
    <property type="protein sequence ID" value="KAH1184205.1"/>
    <property type="molecule type" value="Genomic_DNA"/>
</dbReference>
<dbReference type="PRINTS" id="PR01890">
    <property type="entry name" value="PPNRPEPTIDEW"/>
</dbReference>
<reference evidence="8" key="1">
    <citation type="submission" date="2021-09" db="EMBL/GenBank/DDBJ databases">
        <title>The genome of Mauremys mutica provides insights into the evolution of semi-aquatic lifestyle.</title>
        <authorList>
            <person name="Gong S."/>
            <person name="Gao Y."/>
        </authorList>
    </citation>
    <scope>NUCLEOTIDE SEQUENCE</scope>
    <source>
        <strain evidence="8">MM-2020</strain>
        <tissue evidence="8">Muscle</tissue>
    </source>
</reference>
<evidence type="ECO:0000256" key="1">
    <source>
        <dbReference type="ARBA" id="ARBA00004613"/>
    </source>
</evidence>
<evidence type="ECO:0000256" key="2">
    <source>
        <dbReference type="ARBA" id="ARBA00005292"/>
    </source>
</evidence>
<dbReference type="PANTHER" id="PTHR28553">
    <property type="entry name" value="NEUROPEPTIDE B"/>
    <property type="match status" value="1"/>
</dbReference>
<feature type="region of interest" description="Disordered" evidence="6">
    <location>
        <begin position="137"/>
        <end position="203"/>
    </location>
</feature>
<keyword evidence="4" id="KW-0165">Cleavage on pair of basic residues</keyword>
<dbReference type="AlphaFoldDB" id="A0A9D3XS06"/>
<evidence type="ECO:0000256" key="3">
    <source>
        <dbReference type="ARBA" id="ARBA00022525"/>
    </source>
</evidence>
<protein>
    <recommendedName>
        <fullName evidence="10">Neuropeptide W</fullName>
    </recommendedName>
</protein>
<evidence type="ECO:0000256" key="5">
    <source>
        <dbReference type="ARBA" id="ARBA00022729"/>
    </source>
</evidence>
<dbReference type="GO" id="GO:0007631">
    <property type="term" value="P:feeding behavior"/>
    <property type="evidence" value="ECO:0007669"/>
    <property type="project" value="TreeGrafter"/>
</dbReference>
<comment type="similarity">
    <text evidence="2">Belongs to the neuropeptide B/W family.</text>
</comment>
<dbReference type="PANTHER" id="PTHR28553:SF2">
    <property type="entry name" value="NEUROPEPTIDE W"/>
    <property type="match status" value="1"/>
</dbReference>
<accession>A0A9D3XS06</accession>
<sequence>MNLRHASGGAWKPLGLLGLMLLVHPVGAWYKHVASPRYHTVGRASGLLMGIRRSPYLWRRDLGDEPGESPGSPPTSVNRAPRLLHSRRQDLRAAGPRTQASGVPAPRPARGELRGREPAALTRLGLRDLIARRTIAQHRAPPQTGASLLPQPARALPARRGPWSRAGTREKKKTKLLERARKQQQQRGSEEGIGDLSLSESEI</sequence>
<evidence type="ECO:0000256" key="6">
    <source>
        <dbReference type="SAM" id="MobiDB-lite"/>
    </source>
</evidence>
<comment type="caution">
    <text evidence="8">The sequence shown here is derived from an EMBL/GenBank/DDBJ whole genome shotgun (WGS) entry which is preliminary data.</text>
</comment>
<keyword evidence="5 7" id="KW-0732">Signal</keyword>
<dbReference type="GO" id="GO:0007186">
    <property type="term" value="P:G protein-coupled receptor signaling pathway"/>
    <property type="evidence" value="ECO:0007669"/>
    <property type="project" value="TreeGrafter"/>
</dbReference>
<gene>
    <name evidence="8" type="ORF">KIL84_014821</name>
</gene>
<name>A0A9D3XS06_9SAUR</name>
<evidence type="ECO:0008006" key="10">
    <source>
        <dbReference type="Google" id="ProtNLM"/>
    </source>
</evidence>
<dbReference type="InterPro" id="IPR013299">
    <property type="entry name" value="Neuropept_W_pre"/>
</dbReference>
<organism evidence="8 9">
    <name type="scientific">Mauremys mutica</name>
    <name type="common">yellowpond turtle</name>
    <dbReference type="NCBI Taxonomy" id="74926"/>
    <lineage>
        <taxon>Eukaryota</taxon>
        <taxon>Metazoa</taxon>
        <taxon>Chordata</taxon>
        <taxon>Craniata</taxon>
        <taxon>Vertebrata</taxon>
        <taxon>Euteleostomi</taxon>
        <taxon>Archelosauria</taxon>
        <taxon>Testudinata</taxon>
        <taxon>Testudines</taxon>
        <taxon>Cryptodira</taxon>
        <taxon>Durocryptodira</taxon>
        <taxon>Testudinoidea</taxon>
        <taxon>Geoemydidae</taxon>
        <taxon>Geoemydinae</taxon>
        <taxon>Mauremys</taxon>
    </lineage>
</organism>
<dbReference type="GO" id="GO:0001664">
    <property type="term" value="F:G protein-coupled receptor binding"/>
    <property type="evidence" value="ECO:0007669"/>
    <property type="project" value="InterPro"/>
</dbReference>
<feature type="chain" id="PRO_5038867045" description="Neuropeptide W" evidence="7">
    <location>
        <begin position="29"/>
        <end position="203"/>
    </location>
</feature>
<keyword evidence="9" id="KW-1185">Reference proteome</keyword>
<keyword evidence="3" id="KW-0964">Secreted</keyword>
<dbReference type="Proteomes" id="UP000827986">
    <property type="component" value="Unassembled WGS sequence"/>
</dbReference>
<evidence type="ECO:0000313" key="9">
    <source>
        <dbReference type="Proteomes" id="UP000827986"/>
    </source>
</evidence>
<evidence type="ECO:0000256" key="4">
    <source>
        <dbReference type="ARBA" id="ARBA00022685"/>
    </source>
</evidence>
<feature type="region of interest" description="Disordered" evidence="6">
    <location>
        <begin position="62"/>
        <end position="120"/>
    </location>
</feature>
<dbReference type="OrthoDB" id="9942334at2759"/>
<dbReference type="Pfam" id="PF15180">
    <property type="entry name" value="NPBW"/>
    <property type="match status" value="1"/>
</dbReference>